<name>A0A285SE18_9RHOB</name>
<evidence type="ECO:0000256" key="1">
    <source>
        <dbReference type="SAM" id="MobiDB-lite"/>
    </source>
</evidence>
<keyword evidence="3" id="KW-1185">Reference proteome</keyword>
<protein>
    <recommendedName>
        <fullName evidence="4">DDE family transposase</fullName>
    </recommendedName>
</protein>
<organism evidence="2 3">
    <name type="scientific">Rhodobacter maris</name>
    <dbReference type="NCBI Taxonomy" id="446682"/>
    <lineage>
        <taxon>Bacteria</taxon>
        <taxon>Pseudomonadati</taxon>
        <taxon>Pseudomonadota</taxon>
        <taxon>Alphaproteobacteria</taxon>
        <taxon>Rhodobacterales</taxon>
        <taxon>Rhodobacter group</taxon>
        <taxon>Rhodobacter</taxon>
    </lineage>
</organism>
<reference evidence="3" key="1">
    <citation type="submission" date="2017-08" db="EMBL/GenBank/DDBJ databases">
        <authorList>
            <person name="Varghese N."/>
            <person name="Submissions S."/>
        </authorList>
    </citation>
    <scope>NUCLEOTIDE SEQUENCE [LARGE SCALE GENOMIC DNA]</scope>
    <source>
        <strain evidence="3">JA276</strain>
    </source>
</reference>
<evidence type="ECO:0008006" key="4">
    <source>
        <dbReference type="Google" id="ProtNLM"/>
    </source>
</evidence>
<feature type="compositionally biased region" description="Polar residues" evidence="1">
    <location>
        <begin position="59"/>
        <end position="75"/>
    </location>
</feature>
<evidence type="ECO:0000313" key="3">
    <source>
        <dbReference type="Proteomes" id="UP000219111"/>
    </source>
</evidence>
<dbReference type="Proteomes" id="UP000219111">
    <property type="component" value="Unassembled WGS sequence"/>
</dbReference>
<proteinExistence type="predicted"/>
<dbReference type="AlphaFoldDB" id="A0A285SE18"/>
<sequence length="85" mass="9429">MGCTLVRTIGLVRVKAKIGMKNLAYNMRRLTQLRRLPPSGRGPQAEGGKARRDRAEGSLITSPNITASRFRQFSGGQTGFEPRER</sequence>
<gene>
    <name evidence="2" type="ORF">SAMN05877831_104203</name>
</gene>
<evidence type="ECO:0000313" key="2">
    <source>
        <dbReference type="EMBL" id="SOC05738.1"/>
    </source>
</evidence>
<feature type="region of interest" description="Disordered" evidence="1">
    <location>
        <begin position="34"/>
        <end position="85"/>
    </location>
</feature>
<dbReference type="EMBL" id="OBMT01000004">
    <property type="protein sequence ID" value="SOC05738.1"/>
    <property type="molecule type" value="Genomic_DNA"/>
</dbReference>
<accession>A0A285SE18</accession>